<dbReference type="STRING" id="1122188.SAMN02745674_00874"/>
<accession>A0A1T4NRC6</accession>
<organism evidence="1 2">
    <name type="scientific">Lysobacter spongiicola DSM 21749</name>
    <dbReference type="NCBI Taxonomy" id="1122188"/>
    <lineage>
        <taxon>Bacteria</taxon>
        <taxon>Pseudomonadati</taxon>
        <taxon>Pseudomonadota</taxon>
        <taxon>Gammaproteobacteria</taxon>
        <taxon>Lysobacterales</taxon>
        <taxon>Lysobacteraceae</taxon>
        <taxon>Novilysobacter</taxon>
    </lineage>
</organism>
<gene>
    <name evidence="1" type="ORF">SAMN02745674_00874</name>
</gene>
<evidence type="ECO:0008006" key="3">
    <source>
        <dbReference type="Google" id="ProtNLM"/>
    </source>
</evidence>
<dbReference type="RefSeq" id="WP_159447339.1">
    <property type="nucleotide sequence ID" value="NZ_FUXP01000002.1"/>
</dbReference>
<dbReference type="EMBL" id="FUXP01000002">
    <property type="protein sequence ID" value="SJZ81830.1"/>
    <property type="molecule type" value="Genomic_DNA"/>
</dbReference>
<dbReference type="Proteomes" id="UP000190061">
    <property type="component" value="Unassembled WGS sequence"/>
</dbReference>
<name>A0A1T4NRC6_9GAMM</name>
<proteinExistence type="predicted"/>
<sequence length="233" mass="25087">MTTEEAASHLAKWRSNWPEWQFAEVFVPGHRRESALAWATLLQELTDAAWGGADPRPGEAKLGWWQEEFAGWSRGARRHPLGAALQRHPAAWPSLAAALPALAASRERPVDADDAFAAMEPFSSAAVEVEGSVLGAPAAPADEAALSATLLYSRLARFGEAAAPLSALAAAGDANAAAAWADMLRGRWPAGRASTVERRLWATLARRRLDRLDPLAPLPPWRVLPIAWRAARG</sequence>
<dbReference type="OrthoDB" id="5959054at2"/>
<dbReference type="AlphaFoldDB" id="A0A1T4NRC6"/>
<reference evidence="1 2" key="1">
    <citation type="submission" date="2017-02" db="EMBL/GenBank/DDBJ databases">
        <authorList>
            <person name="Peterson S.W."/>
        </authorList>
    </citation>
    <scope>NUCLEOTIDE SEQUENCE [LARGE SCALE GENOMIC DNA]</scope>
    <source>
        <strain evidence="1 2">DSM 21749</strain>
    </source>
</reference>
<keyword evidence="2" id="KW-1185">Reference proteome</keyword>
<evidence type="ECO:0000313" key="2">
    <source>
        <dbReference type="Proteomes" id="UP000190061"/>
    </source>
</evidence>
<evidence type="ECO:0000313" key="1">
    <source>
        <dbReference type="EMBL" id="SJZ81830.1"/>
    </source>
</evidence>
<protein>
    <recommendedName>
        <fullName evidence="3">Phytoene/squalene synthetase</fullName>
    </recommendedName>
</protein>